<comment type="function">
    <text evidence="2">Catalyzes a salvage reaction resulting in the formation of AMP, that is energically less costly than de novo synthesis.</text>
</comment>
<keyword evidence="10" id="KW-0660">Purine salvage</keyword>
<dbReference type="InterPro" id="IPR005764">
    <property type="entry name" value="Ade_phspho_trans"/>
</dbReference>
<dbReference type="Proteomes" id="UP001498398">
    <property type="component" value="Unassembled WGS sequence"/>
</dbReference>
<evidence type="ECO:0000313" key="13">
    <source>
        <dbReference type="Proteomes" id="UP001498398"/>
    </source>
</evidence>
<evidence type="ECO:0000256" key="8">
    <source>
        <dbReference type="ARBA" id="ARBA00022676"/>
    </source>
</evidence>
<evidence type="ECO:0000256" key="3">
    <source>
        <dbReference type="ARBA" id="ARBA00004496"/>
    </source>
</evidence>
<protein>
    <recommendedName>
        <fullName evidence="6">adenine phosphoribosyltransferase</fullName>
        <ecNumber evidence="6">2.4.2.7</ecNumber>
    </recommendedName>
</protein>
<comment type="similarity">
    <text evidence="5">Belongs to the purine/pyrimidine phosphoribosyltransferase family.</text>
</comment>
<dbReference type="HAMAP" id="MF_00004">
    <property type="entry name" value="Aden_phosphoribosyltr"/>
    <property type="match status" value="1"/>
</dbReference>
<evidence type="ECO:0000256" key="7">
    <source>
        <dbReference type="ARBA" id="ARBA00022490"/>
    </source>
</evidence>
<dbReference type="NCBIfam" id="NF002636">
    <property type="entry name" value="PRK02304.1-5"/>
    <property type="match status" value="1"/>
</dbReference>
<comment type="caution">
    <text evidence="12">The sequence shown here is derived from an EMBL/GenBank/DDBJ whole genome shotgun (WGS) entry which is preliminary data.</text>
</comment>
<organism evidence="12 13">
    <name type="scientific">Marasmiellus scandens</name>
    <dbReference type="NCBI Taxonomy" id="2682957"/>
    <lineage>
        <taxon>Eukaryota</taxon>
        <taxon>Fungi</taxon>
        <taxon>Dikarya</taxon>
        <taxon>Basidiomycota</taxon>
        <taxon>Agaricomycotina</taxon>
        <taxon>Agaricomycetes</taxon>
        <taxon>Agaricomycetidae</taxon>
        <taxon>Agaricales</taxon>
        <taxon>Marasmiineae</taxon>
        <taxon>Omphalotaceae</taxon>
        <taxon>Marasmiellus</taxon>
    </lineage>
</organism>
<keyword evidence="9 12" id="KW-0808">Transferase</keyword>
<dbReference type="Pfam" id="PF00156">
    <property type="entry name" value="Pribosyltran"/>
    <property type="match status" value="1"/>
</dbReference>
<comment type="pathway">
    <text evidence="4">Purine metabolism; AMP biosynthesis via salvage pathway; AMP from adenine: step 1/1.</text>
</comment>
<evidence type="ECO:0000256" key="9">
    <source>
        <dbReference type="ARBA" id="ARBA00022679"/>
    </source>
</evidence>
<dbReference type="CDD" id="cd06223">
    <property type="entry name" value="PRTases_typeI"/>
    <property type="match status" value="1"/>
</dbReference>
<dbReference type="PANTHER" id="PTHR32315:SF3">
    <property type="entry name" value="ADENINE PHOSPHORIBOSYLTRANSFERASE"/>
    <property type="match status" value="1"/>
</dbReference>
<evidence type="ECO:0000256" key="6">
    <source>
        <dbReference type="ARBA" id="ARBA00011893"/>
    </source>
</evidence>
<dbReference type="NCBIfam" id="TIGR01090">
    <property type="entry name" value="apt"/>
    <property type="match status" value="1"/>
</dbReference>
<accession>A0ABR1K322</accession>
<reference evidence="12 13" key="1">
    <citation type="submission" date="2024-01" db="EMBL/GenBank/DDBJ databases">
        <title>A draft genome for the cacao thread blight pathogen Marasmiellus scandens.</title>
        <authorList>
            <person name="Baruah I.K."/>
            <person name="Leung J."/>
            <person name="Bukari Y."/>
            <person name="Amoako-Attah I."/>
            <person name="Meinhardt L.W."/>
            <person name="Bailey B.A."/>
            <person name="Cohen S.P."/>
        </authorList>
    </citation>
    <scope>NUCLEOTIDE SEQUENCE [LARGE SCALE GENOMIC DNA]</scope>
    <source>
        <strain evidence="12 13">GH-19</strain>
    </source>
</reference>
<evidence type="ECO:0000256" key="2">
    <source>
        <dbReference type="ARBA" id="ARBA00003968"/>
    </source>
</evidence>
<feature type="domain" description="Phosphoribosyltransferase" evidence="11">
    <location>
        <begin position="44"/>
        <end position="160"/>
    </location>
</feature>
<dbReference type="EC" id="2.4.2.7" evidence="6"/>
<dbReference type="InterPro" id="IPR000836">
    <property type="entry name" value="PRTase_dom"/>
</dbReference>
<evidence type="ECO:0000256" key="10">
    <source>
        <dbReference type="ARBA" id="ARBA00022726"/>
    </source>
</evidence>
<comment type="subcellular location">
    <subcellularLocation>
        <location evidence="3">Cytoplasm</location>
    </subcellularLocation>
</comment>
<dbReference type="NCBIfam" id="NF002634">
    <property type="entry name" value="PRK02304.1-3"/>
    <property type="match status" value="1"/>
</dbReference>
<dbReference type="InterPro" id="IPR050054">
    <property type="entry name" value="UPRTase/APRTase"/>
</dbReference>
<dbReference type="PANTHER" id="PTHR32315">
    <property type="entry name" value="ADENINE PHOSPHORIBOSYLTRANSFERASE"/>
    <property type="match status" value="1"/>
</dbReference>
<dbReference type="GO" id="GO:0003999">
    <property type="term" value="F:adenine phosphoribosyltransferase activity"/>
    <property type="evidence" value="ECO:0007669"/>
    <property type="project" value="UniProtKB-EC"/>
</dbReference>
<proteinExistence type="inferred from homology"/>
<dbReference type="SUPFAM" id="SSF53271">
    <property type="entry name" value="PRTase-like"/>
    <property type="match status" value="1"/>
</dbReference>
<comment type="catalytic activity">
    <reaction evidence="1">
        <text>AMP + diphosphate = 5-phospho-alpha-D-ribose 1-diphosphate + adenine</text>
        <dbReference type="Rhea" id="RHEA:16609"/>
        <dbReference type="ChEBI" id="CHEBI:16708"/>
        <dbReference type="ChEBI" id="CHEBI:33019"/>
        <dbReference type="ChEBI" id="CHEBI:58017"/>
        <dbReference type="ChEBI" id="CHEBI:456215"/>
        <dbReference type="EC" id="2.4.2.7"/>
    </reaction>
</comment>
<name>A0ABR1K322_9AGAR</name>
<evidence type="ECO:0000259" key="11">
    <source>
        <dbReference type="Pfam" id="PF00156"/>
    </source>
</evidence>
<dbReference type="InterPro" id="IPR029057">
    <property type="entry name" value="PRTase-like"/>
</dbReference>
<keyword evidence="13" id="KW-1185">Reference proteome</keyword>
<evidence type="ECO:0000256" key="4">
    <source>
        <dbReference type="ARBA" id="ARBA00004659"/>
    </source>
</evidence>
<keyword evidence="7" id="KW-0963">Cytoplasm</keyword>
<dbReference type="Gene3D" id="3.40.50.2020">
    <property type="match status" value="1"/>
</dbReference>
<evidence type="ECO:0000313" key="12">
    <source>
        <dbReference type="EMBL" id="KAK7470736.1"/>
    </source>
</evidence>
<dbReference type="EMBL" id="JBANRG010000002">
    <property type="protein sequence ID" value="KAK7470736.1"/>
    <property type="molecule type" value="Genomic_DNA"/>
</dbReference>
<sequence>MADVQYLREQLTAHPDFPKKGIVFLDIFPILRDPVAFETLITHLIHHITSQTIPKSPNKKIDVVVGLDARGFLLGPIIALRLGAAFVPVRKKGKLPGECASASYEKEYGSDTFEMQADAIKPGQSVVVIDDLIATGGSAKAAGELISKLGGKTLEYIFIIELTFLQGGSKLDAPVYSIIQSDD</sequence>
<evidence type="ECO:0000256" key="5">
    <source>
        <dbReference type="ARBA" id="ARBA00008391"/>
    </source>
</evidence>
<gene>
    <name evidence="12" type="primary">APT1</name>
    <name evidence="12" type="ORF">VKT23_002157</name>
</gene>
<evidence type="ECO:0000256" key="1">
    <source>
        <dbReference type="ARBA" id="ARBA00000868"/>
    </source>
</evidence>
<keyword evidence="8 12" id="KW-0328">Glycosyltransferase</keyword>